<dbReference type="EMBL" id="QYUN01000001">
    <property type="protein sequence ID" value="RJG08327.1"/>
    <property type="molecule type" value="Genomic_DNA"/>
</dbReference>
<dbReference type="AlphaFoldDB" id="A0A418X783"/>
<evidence type="ECO:0000256" key="2">
    <source>
        <dbReference type="ARBA" id="ARBA00010004"/>
    </source>
</evidence>
<dbReference type="InterPro" id="IPR012823">
    <property type="entry name" value="Flagell_FliJ"/>
</dbReference>
<evidence type="ECO:0000256" key="4">
    <source>
        <dbReference type="ARBA" id="ARBA00022448"/>
    </source>
</evidence>
<dbReference type="GO" id="GO:0015031">
    <property type="term" value="P:protein transport"/>
    <property type="evidence" value="ECO:0007669"/>
    <property type="project" value="UniProtKB-KW"/>
</dbReference>
<feature type="non-terminal residue" evidence="11">
    <location>
        <position position="1"/>
    </location>
</feature>
<evidence type="ECO:0000256" key="5">
    <source>
        <dbReference type="ARBA" id="ARBA00022475"/>
    </source>
</evidence>
<dbReference type="InterPro" id="IPR053716">
    <property type="entry name" value="Flag_assembly_chemotaxis_eff"/>
</dbReference>
<sequence length="118" mass="13979">VRATEDAEQKLAMLMQYREDYVLRFQVKLSAGVSASGYRNFQQFLDKLDEAIKGQQRVVQDATRRVGNERTAWQGCERKRMSYDILAERTLKVQQLKESRRDQKQTDEFAARQLLYKR</sequence>
<dbReference type="PRINTS" id="PR01004">
    <property type="entry name" value="FLGFLIJ"/>
</dbReference>
<reference evidence="11 12" key="1">
    <citation type="submission" date="2018-09" db="EMBL/GenBank/DDBJ databases">
        <authorList>
            <person name="Zhu H."/>
        </authorList>
    </citation>
    <scope>NUCLEOTIDE SEQUENCE [LARGE SCALE GENOMIC DNA]</scope>
    <source>
        <strain evidence="11 12">K2R10-39</strain>
    </source>
</reference>
<comment type="subcellular location">
    <subcellularLocation>
        <location evidence="1">Cell membrane</location>
        <topology evidence="1">Peripheral membrane protein</topology>
        <orientation evidence="1">Cytoplasmic side</orientation>
    </subcellularLocation>
</comment>
<evidence type="ECO:0000256" key="6">
    <source>
        <dbReference type="ARBA" id="ARBA00022500"/>
    </source>
</evidence>
<keyword evidence="12" id="KW-1185">Reference proteome</keyword>
<keyword evidence="11" id="KW-0966">Cell projection</keyword>
<dbReference type="PANTHER" id="PTHR38786:SF1">
    <property type="entry name" value="FLAGELLAR FLIJ PROTEIN"/>
    <property type="match status" value="1"/>
</dbReference>
<proteinExistence type="inferred from homology"/>
<evidence type="ECO:0000313" key="11">
    <source>
        <dbReference type="EMBL" id="RJG08327.1"/>
    </source>
</evidence>
<keyword evidence="11" id="KW-0282">Flagellum</keyword>
<keyword evidence="5" id="KW-1003">Cell membrane</keyword>
<evidence type="ECO:0000256" key="10">
    <source>
        <dbReference type="ARBA" id="ARBA00023225"/>
    </source>
</evidence>
<accession>A0A418X783</accession>
<organism evidence="11 12">
    <name type="scientific">Noviherbaspirillum cavernae</name>
    <dbReference type="NCBI Taxonomy" id="2320862"/>
    <lineage>
        <taxon>Bacteria</taxon>
        <taxon>Pseudomonadati</taxon>
        <taxon>Pseudomonadota</taxon>
        <taxon>Betaproteobacteria</taxon>
        <taxon>Burkholderiales</taxon>
        <taxon>Oxalobacteraceae</taxon>
        <taxon>Noviherbaspirillum</taxon>
    </lineage>
</organism>
<dbReference type="RefSeq" id="WP_119735625.1">
    <property type="nucleotide sequence ID" value="NZ_QYUN01000001.1"/>
</dbReference>
<comment type="similarity">
    <text evidence="2">Belongs to the FliJ family.</text>
</comment>
<dbReference type="NCBIfam" id="TIGR02473">
    <property type="entry name" value="flagell_FliJ"/>
    <property type="match status" value="1"/>
</dbReference>
<evidence type="ECO:0000256" key="7">
    <source>
        <dbReference type="ARBA" id="ARBA00022795"/>
    </source>
</evidence>
<dbReference type="GO" id="GO:0003774">
    <property type="term" value="F:cytoskeletal motor activity"/>
    <property type="evidence" value="ECO:0007669"/>
    <property type="project" value="InterPro"/>
</dbReference>
<evidence type="ECO:0000256" key="9">
    <source>
        <dbReference type="ARBA" id="ARBA00023136"/>
    </source>
</evidence>
<keyword evidence="7" id="KW-1005">Bacterial flagellum biogenesis</keyword>
<dbReference type="InterPro" id="IPR018006">
    <property type="entry name" value="Flag_FliJ_proteobac"/>
</dbReference>
<keyword evidence="11" id="KW-0969">Cilium</keyword>
<dbReference type="Pfam" id="PF02050">
    <property type="entry name" value="FliJ"/>
    <property type="match status" value="1"/>
</dbReference>
<evidence type="ECO:0000256" key="3">
    <source>
        <dbReference type="ARBA" id="ARBA00020392"/>
    </source>
</evidence>
<keyword evidence="4" id="KW-0813">Transport</keyword>
<evidence type="ECO:0000256" key="8">
    <source>
        <dbReference type="ARBA" id="ARBA00022927"/>
    </source>
</evidence>
<dbReference type="OrthoDB" id="6465096at2"/>
<keyword evidence="10" id="KW-1006">Bacterial flagellum protein export</keyword>
<dbReference type="PIRSF" id="PIRSF019404">
    <property type="entry name" value="FliJ"/>
    <property type="match status" value="1"/>
</dbReference>
<gene>
    <name evidence="11" type="primary">fliJ</name>
    <name evidence="11" type="ORF">D3870_00005</name>
</gene>
<dbReference type="GO" id="GO:0006935">
    <property type="term" value="P:chemotaxis"/>
    <property type="evidence" value="ECO:0007669"/>
    <property type="project" value="UniProtKB-KW"/>
</dbReference>
<comment type="caution">
    <text evidence="11">The sequence shown here is derived from an EMBL/GenBank/DDBJ whole genome shotgun (WGS) entry which is preliminary data.</text>
</comment>
<dbReference type="InterPro" id="IPR052570">
    <property type="entry name" value="FliJ"/>
</dbReference>
<dbReference type="GO" id="GO:0005886">
    <property type="term" value="C:plasma membrane"/>
    <property type="evidence" value="ECO:0007669"/>
    <property type="project" value="UniProtKB-SubCell"/>
</dbReference>
<dbReference type="GO" id="GO:0009288">
    <property type="term" value="C:bacterial-type flagellum"/>
    <property type="evidence" value="ECO:0007669"/>
    <property type="project" value="InterPro"/>
</dbReference>
<dbReference type="GO" id="GO:0071973">
    <property type="term" value="P:bacterial-type flagellum-dependent cell motility"/>
    <property type="evidence" value="ECO:0007669"/>
    <property type="project" value="InterPro"/>
</dbReference>
<keyword evidence="6" id="KW-0145">Chemotaxis</keyword>
<protein>
    <recommendedName>
        <fullName evidence="3">Flagellar FliJ protein</fullName>
    </recommendedName>
</protein>
<keyword evidence="8" id="KW-0653">Protein transport</keyword>
<dbReference type="GO" id="GO:0044781">
    <property type="term" value="P:bacterial-type flagellum organization"/>
    <property type="evidence" value="ECO:0007669"/>
    <property type="project" value="UniProtKB-KW"/>
</dbReference>
<name>A0A418X783_9BURK</name>
<evidence type="ECO:0000256" key="1">
    <source>
        <dbReference type="ARBA" id="ARBA00004413"/>
    </source>
</evidence>
<evidence type="ECO:0000313" key="12">
    <source>
        <dbReference type="Proteomes" id="UP000285190"/>
    </source>
</evidence>
<dbReference type="PANTHER" id="PTHR38786">
    <property type="entry name" value="FLAGELLAR FLIJ PROTEIN"/>
    <property type="match status" value="1"/>
</dbReference>
<dbReference type="Gene3D" id="1.10.287.1700">
    <property type="match status" value="1"/>
</dbReference>
<keyword evidence="9" id="KW-0472">Membrane</keyword>
<dbReference type="Proteomes" id="UP000285190">
    <property type="component" value="Unassembled WGS sequence"/>
</dbReference>